<dbReference type="EMBL" id="UYSU01033280">
    <property type="protein sequence ID" value="VDL91889.1"/>
    <property type="molecule type" value="Genomic_DNA"/>
</dbReference>
<name>A0A183SMQ7_SCHSO</name>
<evidence type="ECO:0000313" key="1">
    <source>
        <dbReference type="EMBL" id="VDL91889.1"/>
    </source>
</evidence>
<protein>
    <submittedName>
        <fullName evidence="3">WS_DGAT_C domain-containing protein</fullName>
    </submittedName>
</protein>
<dbReference type="WBParaSite" id="SSLN_0000568401-mRNA-1">
    <property type="protein sequence ID" value="SSLN_0000568401-mRNA-1"/>
    <property type="gene ID" value="SSLN_0000568401"/>
</dbReference>
<dbReference type="AlphaFoldDB" id="A0A183SMQ7"/>
<sequence length="121" mass="13094">MPLDMMLPDTSWSVLWCVPRIKSPADVAEVITACVSAVKELKQTRVKSVAQTGSLRWLKSDCRHFASVRKHVVLALAGFSQGRGQSHSLCGVSAPRITQESNSELVIFASICATIVGIPDD</sequence>
<reference evidence="1 2" key="2">
    <citation type="submission" date="2018-11" db="EMBL/GenBank/DDBJ databases">
        <authorList>
            <consortium name="Pathogen Informatics"/>
        </authorList>
    </citation>
    <scope>NUCLEOTIDE SEQUENCE [LARGE SCALE GENOMIC DNA]</scope>
    <source>
        <strain evidence="1 2">NST_G2</strain>
    </source>
</reference>
<keyword evidence="2" id="KW-1185">Reference proteome</keyword>
<gene>
    <name evidence="1" type="ORF">SSLN_LOCUS5504</name>
</gene>
<dbReference type="Proteomes" id="UP000275846">
    <property type="component" value="Unassembled WGS sequence"/>
</dbReference>
<organism evidence="3">
    <name type="scientific">Schistocephalus solidus</name>
    <name type="common">Tapeworm</name>
    <dbReference type="NCBI Taxonomy" id="70667"/>
    <lineage>
        <taxon>Eukaryota</taxon>
        <taxon>Metazoa</taxon>
        <taxon>Spiralia</taxon>
        <taxon>Lophotrochozoa</taxon>
        <taxon>Platyhelminthes</taxon>
        <taxon>Cestoda</taxon>
        <taxon>Eucestoda</taxon>
        <taxon>Diphyllobothriidea</taxon>
        <taxon>Diphyllobothriidae</taxon>
        <taxon>Schistocephalus</taxon>
    </lineage>
</organism>
<evidence type="ECO:0000313" key="3">
    <source>
        <dbReference type="WBParaSite" id="SSLN_0000568401-mRNA-1"/>
    </source>
</evidence>
<accession>A0A183SMQ7</accession>
<proteinExistence type="predicted"/>
<evidence type="ECO:0000313" key="2">
    <source>
        <dbReference type="Proteomes" id="UP000275846"/>
    </source>
</evidence>
<reference evidence="3" key="1">
    <citation type="submission" date="2016-06" db="UniProtKB">
        <authorList>
            <consortium name="WormBaseParasite"/>
        </authorList>
    </citation>
    <scope>IDENTIFICATION</scope>
</reference>